<dbReference type="Pfam" id="PF07690">
    <property type="entry name" value="MFS_1"/>
    <property type="match status" value="1"/>
</dbReference>
<keyword evidence="10" id="KW-1185">Reference proteome</keyword>
<dbReference type="EMBL" id="BOPG01000091">
    <property type="protein sequence ID" value="GIJ63307.1"/>
    <property type="molecule type" value="Genomic_DNA"/>
</dbReference>
<feature type="transmembrane region" description="Helical" evidence="7">
    <location>
        <begin position="126"/>
        <end position="147"/>
    </location>
</feature>
<feature type="transmembrane region" description="Helical" evidence="7">
    <location>
        <begin position="389"/>
        <end position="407"/>
    </location>
</feature>
<dbReference type="GO" id="GO:0022857">
    <property type="term" value="F:transmembrane transporter activity"/>
    <property type="evidence" value="ECO:0007669"/>
    <property type="project" value="InterPro"/>
</dbReference>
<feature type="transmembrane region" description="Helical" evidence="7">
    <location>
        <begin position="67"/>
        <end position="90"/>
    </location>
</feature>
<dbReference type="Gene3D" id="1.20.1720.10">
    <property type="entry name" value="Multidrug resistance protein D"/>
    <property type="match status" value="1"/>
</dbReference>
<feature type="transmembrane region" description="Helical" evidence="7">
    <location>
        <begin position="96"/>
        <end position="114"/>
    </location>
</feature>
<evidence type="ECO:0000256" key="7">
    <source>
        <dbReference type="SAM" id="Phobius"/>
    </source>
</evidence>
<feature type="transmembrane region" description="Helical" evidence="7">
    <location>
        <begin position="321"/>
        <end position="339"/>
    </location>
</feature>
<dbReference type="PROSITE" id="PS50850">
    <property type="entry name" value="MFS"/>
    <property type="match status" value="1"/>
</dbReference>
<reference evidence="9" key="1">
    <citation type="submission" date="2021-01" db="EMBL/GenBank/DDBJ databases">
        <title>Whole genome shotgun sequence of Virgisporangium aurantiacum NBRC 16421.</title>
        <authorList>
            <person name="Komaki H."/>
            <person name="Tamura T."/>
        </authorList>
    </citation>
    <scope>NUCLEOTIDE SEQUENCE</scope>
    <source>
        <strain evidence="9">NBRC 16421</strain>
    </source>
</reference>
<feature type="transmembrane region" description="Helical" evidence="7">
    <location>
        <begin position="419"/>
        <end position="444"/>
    </location>
</feature>
<feature type="transmembrane region" description="Helical" evidence="7">
    <location>
        <begin position="286"/>
        <end position="309"/>
    </location>
</feature>
<dbReference type="CDD" id="cd17321">
    <property type="entry name" value="MFS_MMR_MDR_like"/>
    <property type="match status" value="1"/>
</dbReference>
<dbReference type="Gene3D" id="1.20.1250.20">
    <property type="entry name" value="MFS general substrate transporter like domains"/>
    <property type="match status" value="1"/>
</dbReference>
<feature type="domain" description="Major facilitator superfamily (MFS) profile" evidence="8">
    <location>
        <begin position="1"/>
        <end position="445"/>
    </location>
</feature>
<evidence type="ECO:0000313" key="9">
    <source>
        <dbReference type="EMBL" id="GIJ63307.1"/>
    </source>
</evidence>
<evidence type="ECO:0000256" key="1">
    <source>
        <dbReference type="ARBA" id="ARBA00004651"/>
    </source>
</evidence>
<feature type="transmembrane region" description="Helical" evidence="7">
    <location>
        <begin position="153"/>
        <end position="175"/>
    </location>
</feature>
<dbReference type="GO" id="GO:0005886">
    <property type="term" value="C:plasma membrane"/>
    <property type="evidence" value="ECO:0007669"/>
    <property type="project" value="UniProtKB-SubCell"/>
</dbReference>
<evidence type="ECO:0000256" key="5">
    <source>
        <dbReference type="ARBA" id="ARBA00022989"/>
    </source>
</evidence>
<comment type="subcellular location">
    <subcellularLocation>
        <location evidence="1">Cell membrane</location>
        <topology evidence="1">Multi-pass membrane protein</topology>
    </subcellularLocation>
</comment>
<keyword evidence="5 7" id="KW-1133">Transmembrane helix</keyword>
<feature type="transmembrane region" description="Helical" evidence="7">
    <location>
        <begin position="187"/>
        <end position="207"/>
    </location>
</feature>
<dbReference type="AlphaFoldDB" id="A0A8J3ZI16"/>
<proteinExistence type="predicted"/>
<evidence type="ECO:0000259" key="8">
    <source>
        <dbReference type="PROSITE" id="PS50850"/>
    </source>
</evidence>
<dbReference type="PANTHER" id="PTHR42718:SF46">
    <property type="entry name" value="BLR6921 PROTEIN"/>
    <property type="match status" value="1"/>
</dbReference>
<evidence type="ECO:0000313" key="10">
    <source>
        <dbReference type="Proteomes" id="UP000612585"/>
    </source>
</evidence>
<feature type="transmembrane region" description="Helical" evidence="7">
    <location>
        <begin position="37"/>
        <end position="55"/>
    </location>
</feature>
<keyword evidence="2" id="KW-0813">Transport</keyword>
<dbReference type="PRINTS" id="PR01036">
    <property type="entry name" value="TCRTETB"/>
</dbReference>
<dbReference type="InterPro" id="IPR020846">
    <property type="entry name" value="MFS_dom"/>
</dbReference>
<feature type="transmembrane region" description="Helical" evidence="7">
    <location>
        <begin position="257"/>
        <end position="280"/>
    </location>
</feature>
<feature type="transmembrane region" description="Helical" evidence="7">
    <location>
        <begin position="345"/>
        <end position="368"/>
    </location>
</feature>
<evidence type="ECO:0000256" key="6">
    <source>
        <dbReference type="ARBA" id="ARBA00023136"/>
    </source>
</evidence>
<keyword evidence="4 7" id="KW-0812">Transmembrane</keyword>
<comment type="caution">
    <text evidence="9">The sequence shown here is derived from an EMBL/GenBank/DDBJ whole genome shotgun (WGS) entry which is preliminary data.</text>
</comment>
<sequence length="455" mass="44494">MLALLSAAQFMLILDITVVNIALPDIGSDLGLQRDALTWVVTAYTLMFGGLMLVGGRAADLFGARRVLLAGLTVFTAASLAAGLAPNAAVLVGGRAFQGVGAALISPAALAIVTTTFHGADRHRALGVWAALGGTGSAVGVLLGGLLTAGPGWQWVFFINVPVGVAVLAGLSAIAPASQPAVRGRRIDLPGAVLVTAATGALIYALITAGDVGWVAAPTLAALGAAGLLYAGFAVVQRTVRAPLIDLRVLLRRRVSAGAFLMLVATGLLVAGFFLGSFHLQHVAGYSAAGTGLAFLPVAVATIVGAHAGGRAIGRIGARPLATVGLLIAAAGAGTVAVWTTAPALIVGVSVGAAGLGATFVAATTTALAHTDPAEAGVRSGLVNTFHELGAALGVATVSAIAATSLAGTGTGAPATGGFTAAFAFSAAAALTAAVLAAVLVPAGRPPAGAVRHMH</sequence>
<keyword evidence="3" id="KW-1003">Cell membrane</keyword>
<evidence type="ECO:0000256" key="2">
    <source>
        <dbReference type="ARBA" id="ARBA00022448"/>
    </source>
</evidence>
<accession>A0A8J3ZI16</accession>
<dbReference type="SUPFAM" id="SSF103473">
    <property type="entry name" value="MFS general substrate transporter"/>
    <property type="match status" value="1"/>
</dbReference>
<dbReference type="Proteomes" id="UP000612585">
    <property type="component" value="Unassembled WGS sequence"/>
</dbReference>
<keyword evidence="6 7" id="KW-0472">Membrane</keyword>
<dbReference type="PANTHER" id="PTHR42718">
    <property type="entry name" value="MAJOR FACILITATOR SUPERFAMILY MULTIDRUG TRANSPORTER MFSC"/>
    <property type="match status" value="1"/>
</dbReference>
<evidence type="ECO:0000256" key="3">
    <source>
        <dbReference type="ARBA" id="ARBA00022475"/>
    </source>
</evidence>
<protein>
    <submittedName>
        <fullName evidence="9">MFS transporter</fullName>
    </submittedName>
</protein>
<organism evidence="9 10">
    <name type="scientific">Virgisporangium aurantiacum</name>
    <dbReference type="NCBI Taxonomy" id="175570"/>
    <lineage>
        <taxon>Bacteria</taxon>
        <taxon>Bacillati</taxon>
        <taxon>Actinomycetota</taxon>
        <taxon>Actinomycetes</taxon>
        <taxon>Micromonosporales</taxon>
        <taxon>Micromonosporaceae</taxon>
        <taxon>Virgisporangium</taxon>
    </lineage>
</organism>
<evidence type="ECO:0000256" key="4">
    <source>
        <dbReference type="ARBA" id="ARBA00022692"/>
    </source>
</evidence>
<dbReference type="InterPro" id="IPR036259">
    <property type="entry name" value="MFS_trans_sf"/>
</dbReference>
<gene>
    <name evidence="9" type="ORF">Vau01_108230</name>
</gene>
<name>A0A8J3ZI16_9ACTN</name>
<feature type="transmembrane region" description="Helical" evidence="7">
    <location>
        <begin position="213"/>
        <end position="236"/>
    </location>
</feature>
<dbReference type="InterPro" id="IPR011701">
    <property type="entry name" value="MFS"/>
</dbReference>